<dbReference type="GO" id="GO:0016787">
    <property type="term" value="F:hydrolase activity"/>
    <property type="evidence" value="ECO:0007669"/>
    <property type="project" value="UniProtKB-KW"/>
</dbReference>
<dbReference type="Pfam" id="PF00144">
    <property type="entry name" value="Beta-lactamase"/>
    <property type="match status" value="1"/>
</dbReference>
<evidence type="ECO:0000259" key="2">
    <source>
        <dbReference type="Pfam" id="PF00144"/>
    </source>
</evidence>
<dbReference type="OrthoDB" id="4281716at2"/>
<dbReference type="PANTHER" id="PTHR43283">
    <property type="entry name" value="BETA-LACTAMASE-RELATED"/>
    <property type="match status" value="1"/>
</dbReference>
<accession>A0A6I3M1Z8</accession>
<gene>
    <name evidence="3" type="ORF">GJ743_02310</name>
</gene>
<dbReference type="PANTHER" id="PTHR43283:SF7">
    <property type="entry name" value="BETA-LACTAMASE-RELATED DOMAIN-CONTAINING PROTEIN"/>
    <property type="match status" value="1"/>
</dbReference>
<evidence type="ECO:0000313" key="3">
    <source>
        <dbReference type="EMBL" id="MTH67205.1"/>
    </source>
</evidence>
<protein>
    <submittedName>
        <fullName evidence="3">Serine hydrolase</fullName>
    </submittedName>
</protein>
<feature type="compositionally biased region" description="Low complexity" evidence="1">
    <location>
        <begin position="1"/>
        <end position="28"/>
    </location>
</feature>
<comment type="caution">
    <text evidence="3">The sequence shown here is derived from an EMBL/GenBank/DDBJ whole genome shotgun (WGS) entry which is preliminary data.</text>
</comment>
<feature type="region of interest" description="Disordered" evidence="1">
    <location>
        <begin position="1"/>
        <end position="39"/>
    </location>
</feature>
<proteinExistence type="predicted"/>
<keyword evidence="3" id="KW-0378">Hydrolase</keyword>
<evidence type="ECO:0000256" key="1">
    <source>
        <dbReference type="SAM" id="MobiDB-lite"/>
    </source>
</evidence>
<dbReference type="AlphaFoldDB" id="A0A6I3M1Z8"/>
<keyword evidence="4" id="KW-1185">Reference proteome</keyword>
<dbReference type="Proteomes" id="UP000433071">
    <property type="component" value="Unassembled WGS sequence"/>
</dbReference>
<reference evidence="3 4" key="1">
    <citation type="submission" date="2019-11" db="EMBL/GenBank/DDBJ databases">
        <title>Agromyces kandeliae sp. nov., isolated from mangrove soil.</title>
        <authorList>
            <person name="Wang R."/>
        </authorList>
    </citation>
    <scope>NUCLEOTIDE SEQUENCE [LARGE SCALE GENOMIC DNA]</scope>
    <source>
        <strain evidence="3 4">JCM 11433</strain>
    </source>
</reference>
<feature type="region of interest" description="Disordered" evidence="1">
    <location>
        <begin position="287"/>
        <end position="312"/>
    </location>
</feature>
<dbReference type="InterPro" id="IPR050789">
    <property type="entry name" value="Diverse_Enzym_Activities"/>
</dbReference>
<organism evidence="3 4">
    <name type="scientific">Agromyces bracchium</name>
    <dbReference type="NCBI Taxonomy" id="88376"/>
    <lineage>
        <taxon>Bacteria</taxon>
        <taxon>Bacillati</taxon>
        <taxon>Actinomycetota</taxon>
        <taxon>Actinomycetes</taxon>
        <taxon>Micrococcales</taxon>
        <taxon>Microbacteriaceae</taxon>
        <taxon>Agromyces</taxon>
    </lineage>
</organism>
<evidence type="ECO:0000313" key="4">
    <source>
        <dbReference type="Proteomes" id="UP000433071"/>
    </source>
</evidence>
<dbReference type="Gene3D" id="3.40.710.10">
    <property type="entry name" value="DD-peptidase/beta-lactamase superfamily"/>
    <property type="match status" value="1"/>
</dbReference>
<feature type="domain" description="Beta-lactamase-related" evidence="2">
    <location>
        <begin position="116"/>
        <end position="431"/>
    </location>
</feature>
<dbReference type="InterPro" id="IPR001466">
    <property type="entry name" value="Beta-lactam-related"/>
</dbReference>
<dbReference type="SUPFAM" id="SSF56601">
    <property type="entry name" value="beta-lactamase/transpeptidase-like"/>
    <property type="match status" value="1"/>
</dbReference>
<dbReference type="InterPro" id="IPR012338">
    <property type="entry name" value="Beta-lactam/transpept-like"/>
</dbReference>
<feature type="compositionally biased region" description="Low complexity" evidence="1">
    <location>
        <begin position="302"/>
        <end position="312"/>
    </location>
</feature>
<dbReference type="EMBL" id="WMLB01000006">
    <property type="protein sequence ID" value="MTH67205.1"/>
    <property type="molecule type" value="Genomic_DNA"/>
</dbReference>
<name>A0A6I3M1Z8_9MICO</name>
<sequence>MARAGTACSASTASGGRAESAARGSRCPPALPPRHPPFTRHPLSAARRCRIFLLVISLLVISRFETRGFSQMTSADSFATRLDRHLDRVTRRRGELGAPQVAVRAPGLGIDYRFGDADARFHVASVGKLATATLIAQLVERRALAFATPVAELLPRDELAGLFETTPATDAAGGASVDQLLSHTAGVADYFDGPVASGSRMRDLVVDDPDRFWSPAELLAFSRERQRPIGRPGERFRYSDTGFVLLGRIVEEATGQAFHEALHERIFRPAGMLDSALLFHSVPERDRATSAADGDPADGRGSTTSAAAPPRTAIAPLRLGRVEASRFTSLSCDWAGGGIVSTPDDLLAFSRALHDGTLVAPATLAHLAEPRNRFRPGLRYGAGMMQVRFGGFSPFLAGLPRPTGHVGVLATHVFHDPAHDADIVLNFASTREMRRSFMTLIEIERALQQVARA</sequence>